<dbReference type="PANTHER" id="PTHR21235:SF2">
    <property type="entry name" value="IMIDAZOLE GLYCEROL PHOSPHATE SYNTHASE HISHF"/>
    <property type="match status" value="1"/>
</dbReference>
<dbReference type="InterPro" id="IPR013785">
    <property type="entry name" value="Aldolase_TIM"/>
</dbReference>
<evidence type="ECO:0000313" key="7">
    <source>
        <dbReference type="EMBL" id="SUZ55956.1"/>
    </source>
</evidence>
<reference evidence="7" key="1">
    <citation type="submission" date="2018-05" db="EMBL/GenBank/DDBJ databases">
        <authorList>
            <person name="Lanie J.A."/>
            <person name="Ng W.-L."/>
            <person name="Kazmierczak K.M."/>
            <person name="Andrzejewski T.M."/>
            <person name="Davidsen T.M."/>
            <person name="Wayne K.J."/>
            <person name="Tettelin H."/>
            <person name="Glass J.I."/>
            <person name="Rusch D."/>
            <person name="Podicherti R."/>
            <person name="Tsui H.-C.T."/>
            <person name="Winkler M.E."/>
        </authorList>
    </citation>
    <scope>NUCLEOTIDE SEQUENCE</scope>
</reference>
<comment type="catalytic activity">
    <reaction evidence="6">
        <text>5-[(5-phospho-1-deoxy-D-ribulos-1-ylimino)methylamino]-1-(5-phospho-beta-D-ribosyl)imidazole-4-carboxamide + L-glutamine = D-erythro-1-(imidazol-4-yl)glycerol 3-phosphate + 5-amino-1-(5-phospho-beta-D-ribosyl)imidazole-4-carboxamide + L-glutamate + H(+)</text>
        <dbReference type="Rhea" id="RHEA:24793"/>
        <dbReference type="ChEBI" id="CHEBI:15378"/>
        <dbReference type="ChEBI" id="CHEBI:29985"/>
        <dbReference type="ChEBI" id="CHEBI:58278"/>
        <dbReference type="ChEBI" id="CHEBI:58359"/>
        <dbReference type="ChEBI" id="CHEBI:58475"/>
        <dbReference type="ChEBI" id="CHEBI:58525"/>
        <dbReference type="EC" id="4.3.2.10"/>
    </reaction>
</comment>
<accession>A0A381NMW7</accession>
<dbReference type="SUPFAM" id="SSF51366">
    <property type="entry name" value="Ribulose-phoshate binding barrel"/>
    <property type="match status" value="1"/>
</dbReference>
<feature type="non-terminal residue" evidence="7">
    <location>
        <position position="1"/>
    </location>
</feature>
<evidence type="ECO:0000256" key="6">
    <source>
        <dbReference type="ARBA" id="ARBA00047838"/>
    </source>
</evidence>
<gene>
    <name evidence="7" type="ORF">METZ01_LOCUS8810</name>
</gene>
<proteinExistence type="predicted"/>
<dbReference type="GO" id="GO:0000107">
    <property type="term" value="F:imidazoleglycerol-phosphate synthase activity"/>
    <property type="evidence" value="ECO:0007669"/>
    <property type="project" value="InterPro"/>
</dbReference>
<keyword evidence="5" id="KW-0456">Lyase</keyword>
<dbReference type="InterPro" id="IPR011060">
    <property type="entry name" value="RibuloseP-bd_barrel"/>
</dbReference>
<evidence type="ECO:0000256" key="5">
    <source>
        <dbReference type="ARBA" id="ARBA00023239"/>
    </source>
</evidence>
<dbReference type="InterPro" id="IPR006062">
    <property type="entry name" value="His_biosynth"/>
</dbReference>
<comment type="pathway">
    <text evidence="1">Amino-acid biosynthesis; L-histidine biosynthesis; L-histidine from 5-phospho-alpha-D-ribose 1-diphosphate: step 5/9.</text>
</comment>
<evidence type="ECO:0000256" key="4">
    <source>
        <dbReference type="ARBA" id="ARBA00023102"/>
    </source>
</evidence>
<evidence type="ECO:0000256" key="2">
    <source>
        <dbReference type="ARBA" id="ARBA00012809"/>
    </source>
</evidence>
<dbReference type="EMBL" id="UINC01000471">
    <property type="protein sequence ID" value="SUZ55956.1"/>
    <property type="molecule type" value="Genomic_DNA"/>
</dbReference>
<dbReference type="UniPathway" id="UPA00031">
    <property type="reaction ID" value="UER00010"/>
</dbReference>
<sequence length="236" mass="25183">VDTKDIGDPIVKAREYYLDGLDELVFYDITASSEARNIMLSVVESVAEQVFIPFSVGGGIRSVRDATDLRMAGAEKINVNSAAVLRPELISECAAAIGSQNVVLSMDVRRVGKTDEVPSGYEIVINGGRRSMGMDALAWAKQGETLGAGELVVNSIDADGTRDGYEIALTRSVAERVRIPVIASGGAGTPDHLHDVLTTGKADAALIASMVHYGEYTVSEVKTSLHELGVKVRMSW</sequence>
<dbReference type="Gene3D" id="3.20.20.70">
    <property type="entry name" value="Aldolase class I"/>
    <property type="match status" value="1"/>
</dbReference>
<dbReference type="AlphaFoldDB" id="A0A381NMW7"/>
<dbReference type="InterPro" id="IPR004651">
    <property type="entry name" value="HisF"/>
</dbReference>
<name>A0A381NMW7_9ZZZZ</name>
<dbReference type="InterPro" id="IPR050064">
    <property type="entry name" value="IGPS_HisA/HisF"/>
</dbReference>
<dbReference type="GO" id="GO:0000105">
    <property type="term" value="P:L-histidine biosynthetic process"/>
    <property type="evidence" value="ECO:0007669"/>
    <property type="project" value="UniProtKB-UniPathway"/>
</dbReference>
<dbReference type="PANTHER" id="PTHR21235">
    <property type="entry name" value="IMIDAZOLE GLYCEROL PHOSPHATE SYNTHASE SUBUNIT HISF/H IGP SYNTHASE SUBUNIT HISF/H"/>
    <property type="match status" value="1"/>
</dbReference>
<dbReference type="EC" id="4.3.2.10" evidence="2"/>
<dbReference type="GO" id="GO:0016829">
    <property type="term" value="F:lyase activity"/>
    <property type="evidence" value="ECO:0007669"/>
    <property type="project" value="UniProtKB-KW"/>
</dbReference>
<keyword evidence="4" id="KW-0368">Histidine biosynthesis</keyword>
<dbReference type="CDD" id="cd04731">
    <property type="entry name" value="HisF"/>
    <property type="match status" value="1"/>
</dbReference>
<organism evidence="7">
    <name type="scientific">marine metagenome</name>
    <dbReference type="NCBI Taxonomy" id="408172"/>
    <lineage>
        <taxon>unclassified sequences</taxon>
        <taxon>metagenomes</taxon>
        <taxon>ecological metagenomes</taxon>
    </lineage>
</organism>
<protein>
    <recommendedName>
        <fullName evidence="2">imidazole glycerol-phosphate synthase</fullName>
        <ecNumber evidence="2">4.3.2.10</ecNumber>
    </recommendedName>
</protein>
<evidence type="ECO:0000256" key="1">
    <source>
        <dbReference type="ARBA" id="ARBA00005091"/>
    </source>
</evidence>
<dbReference type="Pfam" id="PF00977">
    <property type="entry name" value="His_biosynth"/>
    <property type="match status" value="1"/>
</dbReference>
<evidence type="ECO:0000256" key="3">
    <source>
        <dbReference type="ARBA" id="ARBA00022605"/>
    </source>
</evidence>
<keyword evidence="3" id="KW-0028">Amino-acid biosynthesis</keyword>